<accession>A0A507B8M6</accession>
<gene>
    <name evidence="1" type="ORF">E0L32_005942</name>
</gene>
<dbReference type="GeneID" id="41973389"/>
<protein>
    <submittedName>
        <fullName evidence="1">Uncharacterized protein</fullName>
    </submittedName>
</protein>
<name>A0A507B8M6_9PEZI</name>
<organism evidence="1 2">
    <name type="scientific">Thyridium curvatum</name>
    <dbReference type="NCBI Taxonomy" id="1093900"/>
    <lineage>
        <taxon>Eukaryota</taxon>
        <taxon>Fungi</taxon>
        <taxon>Dikarya</taxon>
        <taxon>Ascomycota</taxon>
        <taxon>Pezizomycotina</taxon>
        <taxon>Sordariomycetes</taxon>
        <taxon>Sordariomycetidae</taxon>
        <taxon>Thyridiales</taxon>
        <taxon>Thyridiaceae</taxon>
        <taxon>Thyridium</taxon>
    </lineage>
</organism>
<evidence type="ECO:0000313" key="2">
    <source>
        <dbReference type="Proteomes" id="UP000319257"/>
    </source>
</evidence>
<reference evidence="1 2" key="1">
    <citation type="submission" date="2019-06" db="EMBL/GenBank/DDBJ databases">
        <title>Draft genome sequence of the filamentous fungus Phialemoniopsis curvata isolated from diesel fuel.</title>
        <authorList>
            <person name="Varaljay V.A."/>
            <person name="Lyon W.J."/>
            <person name="Crouch A.L."/>
            <person name="Drake C.E."/>
            <person name="Hollomon J.M."/>
            <person name="Nadeau L.J."/>
            <person name="Nunn H.S."/>
            <person name="Stevenson B.S."/>
            <person name="Bojanowski C.L."/>
            <person name="Crookes-Goodson W.J."/>
        </authorList>
    </citation>
    <scope>NUCLEOTIDE SEQUENCE [LARGE SCALE GENOMIC DNA]</scope>
    <source>
        <strain evidence="1 2">D216</strain>
    </source>
</reference>
<sequence length="162" mass="18035">MWWASDHADLANRTLYLQRDEQRQNGGYSLLVQTYPPHQPVQVQRGAKRSTIVLDHAQSDFLTLAGPSGRGADQLRVSTTVKTEGIGAEIYYTAWGTVKDRSARRTLLRYRDKLLEGRHWVAVPEKDGKGVVTWTIWSLEPSPANSGLLPGAVDVDVEVVPV</sequence>
<dbReference type="InParanoid" id="A0A507B8M6"/>
<evidence type="ECO:0000313" key="1">
    <source>
        <dbReference type="EMBL" id="TPX13739.1"/>
    </source>
</evidence>
<keyword evidence="2" id="KW-1185">Reference proteome</keyword>
<dbReference type="Proteomes" id="UP000319257">
    <property type="component" value="Unassembled WGS sequence"/>
</dbReference>
<comment type="caution">
    <text evidence="1">The sequence shown here is derived from an EMBL/GenBank/DDBJ whole genome shotgun (WGS) entry which is preliminary data.</text>
</comment>
<proteinExistence type="predicted"/>
<dbReference type="EMBL" id="SKBQ01000032">
    <property type="protein sequence ID" value="TPX13739.1"/>
    <property type="molecule type" value="Genomic_DNA"/>
</dbReference>
<dbReference type="RefSeq" id="XP_030995450.1">
    <property type="nucleotide sequence ID" value="XM_031140519.1"/>
</dbReference>
<dbReference type="AlphaFoldDB" id="A0A507B8M6"/>